<dbReference type="SUPFAM" id="SSF50978">
    <property type="entry name" value="WD40 repeat-like"/>
    <property type="match status" value="1"/>
</dbReference>
<feature type="repeat" description="WD" evidence="7">
    <location>
        <begin position="432"/>
        <end position="473"/>
    </location>
</feature>
<proteinExistence type="inferred from homology"/>
<evidence type="ECO:0000256" key="8">
    <source>
        <dbReference type="SAM" id="MobiDB-lite"/>
    </source>
</evidence>
<gene>
    <name evidence="6 10" type="primary">ERB1</name>
    <name evidence="10" type="ORF">HDU87_008747</name>
</gene>
<evidence type="ECO:0000256" key="6">
    <source>
        <dbReference type="HAMAP-Rule" id="MF_03027"/>
    </source>
</evidence>
<keyword evidence="1 6" id="KW-0690">Ribosome biogenesis</keyword>
<evidence type="ECO:0000256" key="2">
    <source>
        <dbReference type="ARBA" id="ARBA00022552"/>
    </source>
</evidence>
<evidence type="ECO:0000313" key="11">
    <source>
        <dbReference type="Proteomes" id="UP001212152"/>
    </source>
</evidence>
<comment type="caution">
    <text evidence="10">The sequence shown here is derived from an EMBL/GenBank/DDBJ whole genome shotgun (WGS) entry which is preliminary data.</text>
</comment>
<dbReference type="PROSITE" id="PS00678">
    <property type="entry name" value="WD_REPEATS_1"/>
    <property type="match status" value="1"/>
</dbReference>
<dbReference type="PANTHER" id="PTHR17605:SF0">
    <property type="entry name" value="RIBOSOME BIOGENESIS PROTEIN BOP1"/>
    <property type="match status" value="1"/>
</dbReference>
<keyword evidence="11" id="KW-1185">Reference proteome</keyword>
<dbReference type="InterPro" id="IPR015943">
    <property type="entry name" value="WD40/YVTN_repeat-like_dom_sf"/>
</dbReference>
<dbReference type="GO" id="GO:0005654">
    <property type="term" value="C:nucleoplasm"/>
    <property type="evidence" value="ECO:0007669"/>
    <property type="project" value="UniProtKB-SubCell"/>
</dbReference>
<organism evidence="10 11">
    <name type="scientific">Geranomyces variabilis</name>
    <dbReference type="NCBI Taxonomy" id="109894"/>
    <lineage>
        <taxon>Eukaryota</taxon>
        <taxon>Fungi</taxon>
        <taxon>Fungi incertae sedis</taxon>
        <taxon>Chytridiomycota</taxon>
        <taxon>Chytridiomycota incertae sedis</taxon>
        <taxon>Chytridiomycetes</taxon>
        <taxon>Spizellomycetales</taxon>
        <taxon>Powellomycetaceae</taxon>
        <taxon>Geranomyces</taxon>
    </lineage>
</organism>
<comment type="similarity">
    <text evidence="6">Belongs to the WD repeat BOP1/ERB1 family.</text>
</comment>
<dbReference type="InterPro" id="IPR036322">
    <property type="entry name" value="WD40_repeat_dom_sf"/>
</dbReference>
<dbReference type="SMART" id="SM01035">
    <property type="entry name" value="BOP1NT"/>
    <property type="match status" value="1"/>
</dbReference>
<feature type="compositionally biased region" description="Low complexity" evidence="8">
    <location>
        <begin position="32"/>
        <end position="54"/>
    </location>
</feature>
<dbReference type="GO" id="GO:0000466">
    <property type="term" value="P:maturation of 5.8S rRNA from tricistronic rRNA transcript (SSU-rRNA, 5.8S rRNA, LSU-rRNA)"/>
    <property type="evidence" value="ECO:0007669"/>
    <property type="project" value="UniProtKB-UniRule"/>
</dbReference>
<comment type="subunit">
    <text evidence="6">Component of the NOP7 complex, composed of ERB1, NOP7 and YTM1. Within the NOP7 complex ERB1 appears to interact directly with NOP7 and YTM1. The NOP7 complex also associates with the 66S pre-ribosome.</text>
</comment>
<accession>A0AAD5XJM9</accession>
<dbReference type="AlphaFoldDB" id="A0AAD5XJM9"/>
<dbReference type="GO" id="GO:0043021">
    <property type="term" value="F:ribonucleoprotein complex binding"/>
    <property type="evidence" value="ECO:0007669"/>
    <property type="project" value="UniProtKB-UniRule"/>
</dbReference>
<dbReference type="PROSITE" id="PS50082">
    <property type="entry name" value="WD_REPEATS_2"/>
    <property type="match status" value="2"/>
</dbReference>
<evidence type="ECO:0000256" key="4">
    <source>
        <dbReference type="ARBA" id="ARBA00022737"/>
    </source>
</evidence>
<keyword evidence="5 6" id="KW-0539">Nucleus</keyword>
<dbReference type="GO" id="GO:0000463">
    <property type="term" value="P:maturation of LSU-rRNA from tricistronic rRNA transcript (SSU-rRNA, 5.8S rRNA, LSU-rRNA)"/>
    <property type="evidence" value="ECO:0007669"/>
    <property type="project" value="UniProtKB-UniRule"/>
</dbReference>
<dbReference type="EMBL" id="JADGJQ010000094">
    <property type="protein sequence ID" value="KAJ3170512.1"/>
    <property type="molecule type" value="Genomic_DNA"/>
</dbReference>
<dbReference type="Pfam" id="PF00400">
    <property type="entry name" value="WD40"/>
    <property type="match status" value="4"/>
</dbReference>
<dbReference type="Gene3D" id="2.130.10.10">
    <property type="entry name" value="YVTN repeat-like/Quinoprotein amine dehydrogenase"/>
    <property type="match status" value="1"/>
</dbReference>
<dbReference type="PROSITE" id="PS50294">
    <property type="entry name" value="WD_REPEATS_REGION"/>
    <property type="match status" value="1"/>
</dbReference>
<dbReference type="GO" id="GO:0030687">
    <property type="term" value="C:preribosome, large subunit precursor"/>
    <property type="evidence" value="ECO:0007669"/>
    <property type="project" value="UniProtKB-UniRule"/>
</dbReference>
<feature type="compositionally biased region" description="Acidic residues" evidence="8">
    <location>
        <begin position="140"/>
        <end position="151"/>
    </location>
</feature>
<feature type="region of interest" description="Disordered" evidence="8">
    <location>
        <begin position="1"/>
        <end position="159"/>
    </location>
</feature>
<name>A0AAD5XJM9_9FUNG</name>
<dbReference type="GO" id="GO:0070545">
    <property type="term" value="C:PeBoW complex"/>
    <property type="evidence" value="ECO:0007669"/>
    <property type="project" value="TreeGrafter"/>
</dbReference>
<evidence type="ECO:0000256" key="5">
    <source>
        <dbReference type="ARBA" id="ARBA00023242"/>
    </source>
</evidence>
<keyword evidence="3 7" id="KW-0853">WD repeat</keyword>
<evidence type="ECO:0000259" key="9">
    <source>
        <dbReference type="SMART" id="SM01035"/>
    </source>
</evidence>
<feature type="compositionally biased region" description="Acidic residues" evidence="8">
    <location>
        <begin position="55"/>
        <end position="117"/>
    </location>
</feature>
<evidence type="ECO:0000256" key="1">
    <source>
        <dbReference type="ARBA" id="ARBA00022517"/>
    </source>
</evidence>
<dbReference type="InterPro" id="IPR012953">
    <property type="entry name" value="BOP1_N_dom"/>
</dbReference>
<evidence type="ECO:0000256" key="7">
    <source>
        <dbReference type="PROSITE-ProRule" id="PRU00221"/>
    </source>
</evidence>
<comment type="subcellular location">
    <subcellularLocation>
        <location evidence="6">Nucleus</location>
        <location evidence="6">Nucleolus</location>
    </subcellularLocation>
    <subcellularLocation>
        <location evidence="6">Nucleus</location>
        <location evidence="6">Nucleoplasm</location>
    </subcellularLocation>
</comment>
<feature type="domain" description="BOP1 N-terminal" evidence="9">
    <location>
        <begin position="163"/>
        <end position="425"/>
    </location>
</feature>
<dbReference type="InterPro" id="IPR001680">
    <property type="entry name" value="WD40_rpt"/>
</dbReference>
<sequence>MKGSRSQQKRKAAALAEQEDSVVSPLETAMTALAGAGADSDAAVHSSDQAPDAGDSGDSDGGDESAEDEEDEEEEEEGDELNDESGDEDDDSELDEIDPDEWPSSSEDSEADSESDETAAARDPTVKVLRRKVPYPEIDPVYDADDSDEETTNTIGNVPKEWYEDFPHVGYSIDGKPIMKGTEGKKDQLDEFLSLQDDPNAWRSVYDDVEDKDIVLTKEELEMVKRIQKGEFPDATSNPYEDQVEWFSSQTLATPLSAAPEPKRRFVPSKWEAQRIMHIVRAIRSGRVVPGAKKPKTTDLHNQNFFDIWGDAIEPVDRGIMHIAAPKQALPHHDESYNPPEEYVPTEAEAAEWKALDAADRPKNYLPRKHENLRSVPGYDRFIQERFDRCLDLYLCPRVIKKKMNIDPESLIPKLPNPRDLLPFPTQLAITFKGHKGRIRSFSIDPTGQYMASGSDDRTVRLWDLLSGRCVNVWTFDEGVASVVWNPSKSLSLLAIVVGPKVNLVSVPGVAGPEITAATEALINHIATLQSSPTTAALCQWMRTGPAAAPVEAASDAEAPPPPTRFSAGARLVLTFDKAVTYLTWHRKGDYLSTVSPDANTRAVLIHQLTKRVTQNPFKTAKGLVQRVTFHPTKPFFFVATQRYVRVYNLASQKLATKLQPSTKWISSLAVHPQGDNVIVGTYDKRLAWFDMDLSSKPYKTLRYHKQAIRNVSFHPRYPLFASASDDGNVNVFHGMVYSDLLMNPLIVPVKTLRAHQTVDGLGVLHCEFHPTQPWIISSGADGTLKLFS</sequence>
<dbReference type="InterPro" id="IPR019775">
    <property type="entry name" value="WD40_repeat_CS"/>
</dbReference>
<evidence type="ECO:0000256" key="3">
    <source>
        <dbReference type="ARBA" id="ARBA00022574"/>
    </source>
</evidence>
<keyword evidence="4" id="KW-0677">Repeat</keyword>
<dbReference type="InterPro" id="IPR028598">
    <property type="entry name" value="BOP1/Erb1"/>
</dbReference>
<dbReference type="FunFam" id="2.130.10.10:FF:000061">
    <property type="entry name" value="Ribosome biogenesis protein BOP1 homolog"/>
    <property type="match status" value="1"/>
</dbReference>
<reference evidence="10" key="1">
    <citation type="submission" date="2020-05" db="EMBL/GenBank/DDBJ databases">
        <title>Phylogenomic resolution of chytrid fungi.</title>
        <authorList>
            <person name="Stajich J.E."/>
            <person name="Amses K."/>
            <person name="Simmons R."/>
            <person name="Seto K."/>
            <person name="Myers J."/>
            <person name="Bonds A."/>
            <person name="Quandt C.A."/>
            <person name="Barry K."/>
            <person name="Liu P."/>
            <person name="Grigoriev I."/>
            <person name="Longcore J.E."/>
            <person name="James T.Y."/>
        </authorList>
    </citation>
    <scope>NUCLEOTIDE SEQUENCE</scope>
    <source>
        <strain evidence="10">JEL0379</strain>
    </source>
</reference>
<comment type="function">
    <text evidence="6">Component of the NOP7 complex, which is required for maturation of the 25S and 5.8S ribosomal RNAs and formation of the 60S ribosome.</text>
</comment>
<dbReference type="HAMAP" id="MF_03027">
    <property type="entry name" value="BOP1"/>
    <property type="match status" value="1"/>
</dbReference>
<dbReference type="SMART" id="SM00320">
    <property type="entry name" value="WD40"/>
    <property type="match status" value="6"/>
</dbReference>
<evidence type="ECO:0000313" key="10">
    <source>
        <dbReference type="EMBL" id="KAJ3170512.1"/>
    </source>
</evidence>
<feature type="repeat" description="WD" evidence="7">
    <location>
        <begin position="702"/>
        <end position="733"/>
    </location>
</feature>
<dbReference type="PANTHER" id="PTHR17605">
    <property type="entry name" value="RIBOSOME BIOGENESIS PROTEIN BOP1 BLOCK OF PROLIFERATION 1 PROTEIN"/>
    <property type="match status" value="1"/>
</dbReference>
<keyword evidence="2 6" id="KW-0698">rRNA processing</keyword>
<dbReference type="Pfam" id="PF08145">
    <property type="entry name" value="BOP1NT"/>
    <property type="match status" value="1"/>
</dbReference>
<protein>
    <recommendedName>
        <fullName evidence="6">Ribosome biogenesis protein ERB1</fullName>
    </recommendedName>
    <alternativeName>
        <fullName evidence="6">Eukaryotic ribosome biogenesis protein 1</fullName>
    </alternativeName>
</protein>
<dbReference type="Proteomes" id="UP001212152">
    <property type="component" value="Unassembled WGS sequence"/>
</dbReference>